<comment type="caution">
    <text evidence="1">The sequence shown here is derived from an EMBL/GenBank/DDBJ whole genome shotgun (WGS) entry which is preliminary data.</text>
</comment>
<dbReference type="EMBL" id="JALLBG020000314">
    <property type="protein sequence ID" value="KAL3756079.1"/>
    <property type="molecule type" value="Genomic_DNA"/>
</dbReference>
<dbReference type="Proteomes" id="UP001530293">
    <property type="component" value="Unassembled WGS sequence"/>
</dbReference>
<reference evidence="1 2" key="1">
    <citation type="submission" date="2024-10" db="EMBL/GenBank/DDBJ databases">
        <title>Updated reference genomes for cyclostephanoid diatoms.</title>
        <authorList>
            <person name="Roberts W.R."/>
            <person name="Alverson A.J."/>
        </authorList>
    </citation>
    <scope>NUCLEOTIDE SEQUENCE [LARGE SCALE GENOMIC DNA]</scope>
    <source>
        <strain evidence="1 2">AJA232-27</strain>
    </source>
</reference>
<keyword evidence="2" id="KW-1185">Reference proteome</keyword>
<name>A0ABD3LWE6_9STRA</name>
<protein>
    <submittedName>
        <fullName evidence="1">Uncharacterized protein</fullName>
    </submittedName>
</protein>
<accession>A0ABD3LWE6</accession>
<proteinExistence type="predicted"/>
<sequence>MALWTQLECLTDGIDRVLISAPDTSWSREIIAQVIYRFTQLSNTTSFALEAVFNLNNRYDVGLWCDGLDHVNACNTSTGVPRAVFLINDSAAALSRYDALTNRIVNATRIEHLNATNNNGGTTKLISLNGEIHGPGVNKTTWIESVYRGLTPDGASTFYKHSCSDEVRWACAGKGKKVAKQCVIDLFEKALASSYATSELVIMYPSYLLPEWNVSSWEASHGIIEQDDHWIFGRKYFWYLYEVHDFPLRKLKWPTLRGPPPESMCLRLLDDNPTFEDLPYPSLDTLNAN</sequence>
<evidence type="ECO:0000313" key="1">
    <source>
        <dbReference type="EMBL" id="KAL3756079.1"/>
    </source>
</evidence>
<organism evidence="1 2">
    <name type="scientific">Discostella pseudostelligera</name>
    <dbReference type="NCBI Taxonomy" id="259834"/>
    <lineage>
        <taxon>Eukaryota</taxon>
        <taxon>Sar</taxon>
        <taxon>Stramenopiles</taxon>
        <taxon>Ochrophyta</taxon>
        <taxon>Bacillariophyta</taxon>
        <taxon>Coscinodiscophyceae</taxon>
        <taxon>Thalassiosirophycidae</taxon>
        <taxon>Stephanodiscales</taxon>
        <taxon>Stephanodiscaceae</taxon>
        <taxon>Discostella</taxon>
    </lineage>
</organism>
<gene>
    <name evidence="1" type="ORF">ACHAWU_009381</name>
</gene>
<dbReference type="AlphaFoldDB" id="A0ABD3LWE6"/>
<evidence type="ECO:0000313" key="2">
    <source>
        <dbReference type="Proteomes" id="UP001530293"/>
    </source>
</evidence>